<reference evidence="1 2" key="1">
    <citation type="journal article" date="2019" name="Sci. Rep.">
        <title>Orb-weaving spider Araneus ventricosus genome elucidates the spidroin gene catalogue.</title>
        <authorList>
            <person name="Kono N."/>
            <person name="Nakamura H."/>
            <person name="Ohtoshi R."/>
            <person name="Moran D.A.P."/>
            <person name="Shinohara A."/>
            <person name="Yoshida Y."/>
            <person name="Fujiwara M."/>
            <person name="Mori M."/>
            <person name="Tomita M."/>
            <person name="Arakawa K."/>
        </authorList>
    </citation>
    <scope>NUCLEOTIDE SEQUENCE [LARGE SCALE GENOMIC DNA]</scope>
</reference>
<evidence type="ECO:0000313" key="1">
    <source>
        <dbReference type="EMBL" id="GBM51857.1"/>
    </source>
</evidence>
<sequence>ALTLRLLRFPYKKDSFYVSPVPEFEGYLSRRVVVERKLHGWSKGRKRCERLRPE</sequence>
<protein>
    <submittedName>
        <fullName evidence="1">Uncharacterized protein</fullName>
    </submittedName>
</protein>
<feature type="non-terminal residue" evidence="1">
    <location>
        <position position="1"/>
    </location>
</feature>
<organism evidence="1 2">
    <name type="scientific">Araneus ventricosus</name>
    <name type="common">Orbweaver spider</name>
    <name type="synonym">Epeira ventricosa</name>
    <dbReference type="NCBI Taxonomy" id="182803"/>
    <lineage>
        <taxon>Eukaryota</taxon>
        <taxon>Metazoa</taxon>
        <taxon>Ecdysozoa</taxon>
        <taxon>Arthropoda</taxon>
        <taxon>Chelicerata</taxon>
        <taxon>Arachnida</taxon>
        <taxon>Araneae</taxon>
        <taxon>Araneomorphae</taxon>
        <taxon>Entelegynae</taxon>
        <taxon>Araneoidea</taxon>
        <taxon>Araneidae</taxon>
        <taxon>Araneus</taxon>
    </lineage>
</organism>
<keyword evidence="2" id="KW-1185">Reference proteome</keyword>
<dbReference type="EMBL" id="BGPR01099196">
    <property type="protein sequence ID" value="GBM51857.1"/>
    <property type="molecule type" value="Genomic_DNA"/>
</dbReference>
<proteinExistence type="predicted"/>
<evidence type="ECO:0000313" key="2">
    <source>
        <dbReference type="Proteomes" id="UP000499080"/>
    </source>
</evidence>
<dbReference type="AlphaFoldDB" id="A0A4Y2GFB7"/>
<dbReference type="Proteomes" id="UP000499080">
    <property type="component" value="Unassembled WGS sequence"/>
</dbReference>
<accession>A0A4Y2GFB7</accession>
<comment type="caution">
    <text evidence="1">The sequence shown here is derived from an EMBL/GenBank/DDBJ whole genome shotgun (WGS) entry which is preliminary data.</text>
</comment>
<name>A0A4Y2GFB7_ARAVE</name>
<gene>
    <name evidence="1" type="ORF">AVEN_238145_1</name>
</gene>